<dbReference type="GO" id="GO:0006515">
    <property type="term" value="P:protein quality control for misfolded or incompletely synthesized proteins"/>
    <property type="evidence" value="ECO:0007669"/>
    <property type="project" value="TreeGrafter"/>
</dbReference>
<dbReference type="Proteomes" id="UP000789831">
    <property type="component" value="Unassembled WGS sequence"/>
</dbReference>
<evidence type="ECO:0000256" key="1">
    <source>
        <dbReference type="SAM" id="Coils"/>
    </source>
</evidence>
<dbReference type="GO" id="GO:0051131">
    <property type="term" value="P:chaperone-mediated protein complex assembly"/>
    <property type="evidence" value="ECO:0007669"/>
    <property type="project" value="TreeGrafter"/>
</dbReference>
<dbReference type="GO" id="GO:0007005">
    <property type="term" value="P:mitochondrion organization"/>
    <property type="evidence" value="ECO:0007669"/>
    <property type="project" value="TreeGrafter"/>
</dbReference>
<keyword evidence="3" id="KW-1185">Reference proteome</keyword>
<reference evidence="2" key="1">
    <citation type="submission" date="2021-06" db="EMBL/GenBank/DDBJ databases">
        <authorList>
            <person name="Kallberg Y."/>
            <person name="Tangrot J."/>
            <person name="Rosling A."/>
        </authorList>
    </citation>
    <scope>NUCLEOTIDE SEQUENCE</scope>
    <source>
        <strain evidence="2">MT106</strain>
    </source>
</reference>
<dbReference type="InterPro" id="IPR027417">
    <property type="entry name" value="P-loop_NTPase"/>
</dbReference>
<dbReference type="GO" id="GO:0004176">
    <property type="term" value="F:ATP-dependent peptidase activity"/>
    <property type="evidence" value="ECO:0007669"/>
    <property type="project" value="InterPro"/>
</dbReference>
<dbReference type="AlphaFoldDB" id="A0A9N9B6U3"/>
<evidence type="ECO:0000313" key="2">
    <source>
        <dbReference type="EMBL" id="CAG8554509.1"/>
    </source>
</evidence>
<feature type="coiled-coil region" evidence="1">
    <location>
        <begin position="197"/>
        <end position="224"/>
    </location>
</feature>
<gene>
    <name evidence="2" type="ORF">AGERDE_LOCUS6839</name>
</gene>
<keyword evidence="1" id="KW-0175">Coiled coil</keyword>
<comment type="caution">
    <text evidence="2">The sequence shown here is derived from an EMBL/GenBank/DDBJ whole genome shotgun (WGS) entry which is preliminary data.</text>
</comment>
<feature type="coiled-coil region" evidence="1">
    <location>
        <begin position="87"/>
        <end position="114"/>
    </location>
</feature>
<dbReference type="SUPFAM" id="SSF52540">
    <property type="entry name" value="P-loop containing nucleoside triphosphate hydrolases"/>
    <property type="match status" value="1"/>
</dbReference>
<proteinExistence type="predicted"/>
<dbReference type="PANTHER" id="PTHR43718:SF2">
    <property type="entry name" value="LON PROTEASE HOMOLOG, MITOCHONDRIAL"/>
    <property type="match status" value="1"/>
</dbReference>
<evidence type="ECO:0000313" key="3">
    <source>
        <dbReference type="Proteomes" id="UP000789831"/>
    </source>
</evidence>
<dbReference type="PANTHER" id="PTHR43718">
    <property type="entry name" value="LON PROTEASE"/>
    <property type="match status" value="1"/>
</dbReference>
<organism evidence="2 3">
    <name type="scientific">Ambispora gerdemannii</name>
    <dbReference type="NCBI Taxonomy" id="144530"/>
    <lineage>
        <taxon>Eukaryota</taxon>
        <taxon>Fungi</taxon>
        <taxon>Fungi incertae sedis</taxon>
        <taxon>Mucoromycota</taxon>
        <taxon>Glomeromycotina</taxon>
        <taxon>Glomeromycetes</taxon>
        <taxon>Archaeosporales</taxon>
        <taxon>Ambisporaceae</taxon>
        <taxon>Ambispora</taxon>
    </lineage>
</organism>
<name>A0A9N9B6U3_9GLOM</name>
<sequence length="238" mass="27868">MLDYYLEVKLDFSQATFVVTANDPNKIPNYLLSRMPMIVELPGYNIEQKREIANKFIQNKIKIDAESVHKIIPHDFFNIDLEGDTENKNDKRQLAILQQELERLKGEKLDQTQLRAVKFNTLLVLRQFRGQFEEKEYQNYEGKINTADSREEVEVIAKEFLLKIKQKNVSPKPSRADNDKDKKIKDELTDKGCEEKIKLSNAEIEKLKRKMENLQKQEKSRSIKDNALFIIVIVALII</sequence>
<protein>
    <submittedName>
        <fullName evidence="2">7387_t:CDS:1</fullName>
    </submittedName>
</protein>
<dbReference type="GO" id="GO:0004252">
    <property type="term" value="F:serine-type endopeptidase activity"/>
    <property type="evidence" value="ECO:0007669"/>
    <property type="project" value="InterPro"/>
</dbReference>
<dbReference type="InterPro" id="IPR027065">
    <property type="entry name" value="Lon_Prtase"/>
</dbReference>
<dbReference type="EMBL" id="CAJVPL010001133">
    <property type="protein sequence ID" value="CAG8554509.1"/>
    <property type="molecule type" value="Genomic_DNA"/>
</dbReference>
<dbReference type="GO" id="GO:0003697">
    <property type="term" value="F:single-stranded DNA binding"/>
    <property type="evidence" value="ECO:0007669"/>
    <property type="project" value="TreeGrafter"/>
</dbReference>
<accession>A0A9N9B6U3</accession>
<dbReference type="GO" id="GO:0005524">
    <property type="term" value="F:ATP binding"/>
    <property type="evidence" value="ECO:0007669"/>
    <property type="project" value="InterPro"/>
</dbReference>
<dbReference type="GO" id="GO:0005759">
    <property type="term" value="C:mitochondrial matrix"/>
    <property type="evidence" value="ECO:0007669"/>
    <property type="project" value="TreeGrafter"/>
</dbReference>